<evidence type="ECO:0000256" key="1">
    <source>
        <dbReference type="SAM" id="Phobius"/>
    </source>
</evidence>
<name>A0A7W7M974_9ACTN</name>
<evidence type="ECO:0000313" key="2">
    <source>
        <dbReference type="EMBL" id="MBB4741723.1"/>
    </source>
</evidence>
<keyword evidence="1" id="KW-1133">Transmembrane helix</keyword>
<gene>
    <name evidence="2" type="ORF">BJY16_005182</name>
</gene>
<organism evidence="2 3">
    <name type="scientific">Actinoplanes octamycinicus</name>
    <dbReference type="NCBI Taxonomy" id="135948"/>
    <lineage>
        <taxon>Bacteria</taxon>
        <taxon>Bacillati</taxon>
        <taxon>Actinomycetota</taxon>
        <taxon>Actinomycetes</taxon>
        <taxon>Micromonosporales</taxon>
        <taxon>Micromonosporaceae</taxon>
        <taxon>Actinoplanes</taxon>
    </lineage>
</organism>
<evidence type="ECO:0000313" key="3">
    <source>
        <dbReference type="Proteomes" id="UP000546162"/>
    </source>
</evidence>
<accession>A0A7W7M974</accession>
<dbReference type="EMBL" id="JACHNB010000001">
    <property type="protein sequence ID" value="MBB4741723.1"/>
    <property type="molecule type" value="Genomic_DNA"/>
</dbReference>
<keyword evidence="1" id="KW-0472">Membrane</keyword>
<feature type="transmembrane region" description="Helical" evidence="1">
    <location>
        <begin position="65"/>
        <end position="89"/>
    </location>
</feature>
<comment type="caution">
    <text evidence="2">The sequence shown here is derived from an EMBL/GenBank/DDBJ whole genome shotgun (WGS) entry which is preliminary data.</text>
</comment>
<dbReference type="Proteomes" id="UP000546162">
    <property type="component" value="Unassembled WGS sequence"/>
</dbReference>
<feature type="transmembrane region" description="Helical" evidence="1">
    <location>
        <begin position="21"/>
        <end position="45"/>
    </location>
</feature>
<dbReference type="RefSeq" id="WP_185042175.1">
    <property type="nucleotide sequence ID" value="NZ_BAABFG010000005.1"/>
</dbReference>
<sequence length="174" mass="19098">MGEAIYPRKHVDWPKRIYVRWATTWTLVFAVLHLTGLIVAMALAVRDSGRSTDLAAERLTVLEAIQVTMVLSVIDTVVATLLVNLLWTYGKRRGPVGFRIVALLVFVLVGSPVQACISASTFDTAWAAVTAIMVVIVRRPRPAVRVLPAGTAPAIVMRAGRAPRRSARPYRKLV</sequence>
<protein>
    <submittedName>
        <fullName evidence="2">Putative membrane protein</fullName>
    </submittedName>
</protein>
<feature type="transmembrane region" description="Helical" evidence="1">
    <location>
        <begin position="96"/>
        <end position="113"/>
    </location>
</feature>
<dbReference type="AlphaFoldDB" id="A0A7W7M974"/>
<keyword evidence="3" id="KW-1185">Reference proteome</keyword>
<reference evidence="2 3" key="1">
    <citation type="submission" date="2020-08" db="EMBL/GenBank/DDBJ databases">
        <title>Sequencing the genomes of 1000 actinobacteria strains.</title>
        <authorList>
            <person name="Klenk H.-P."/>
        </authorList>
    </citation>
    <scope>NUCLEOTIDE SEQUENCE [LARGE SCALE GENOMIC DNA]</scope>
    <source>
        <strain evidence="2 3">DSM 45809</strain>
    </source>
</reference>
<proteinExistence type="predicted"/>
<keyword evidence="1" id="KW-0812">Transmembrane</keyword>